<organism evidence="1 2">
    <name type="scientific">Nicotiana tabacum</name>
    <name type="common">Common tobacco</name>
    <dbReference type="NCBI Taxonomy" id="4097"/>
    <lineage>
        <taxon>Eukaryota</taxon>
        <taxon>Viridiplantae</taxon>
        <taxon>Streptophyta</taxon>
        <taxon>Embryophyta</taxon>
        <taxon>Tracheophyta</taxon>
        <taxon>Spermatophyta</taxon>
        <taxon>Magnoliopsida</taxon>
        <taxon>eudicotyledons</taxon>
        <taxon>Gunneridae</taxon>
        <taxon>Pentapetalae</taxon>
        <taxon>asterids</taxon>
        <taxon>lamiids</taxon>
        <taxon>Solanales</taxon>
        <taxon>Solanaceae</taxon>
        <taxon>Nicotianoideae</taxon>
        <taxon>Nicotianeae</taxon>
        <taxon>Nicotiana</taxon>
    </lineage>
</organism>
<reference evidence="1" key="1">
    <citation type="journal article" date="2014" name="Nat. Commun.">
        <title>The tobacco genome sequence and its comparison with those of tomato and potato.</title>
        <authorList>
            <person name="Sierro N."/>
            <person name="Battey J.N."/>
            <person name="Ouadi S."/>
            <person name="Bakaher N."/>
            <person name="Bovet L."/>
            <person name="Willig A."/>
            <person name="Goepfert S."/>
            <person name="Peitsch M.C."/>
            <person name="Ivanov N.V."/>
        </authorList>
    </citation>
    <scope>NUCLEOTIDE SEQUENCE [LARGE SCALE GENOMIC DNA]</scope>
</reference>
<evidence type="ECO:0000313" key="1">
    <source>
        <dbReference type="Proteomes" id="UP000790787"/>
    </source>
</evidence>
<accession>A0AC58SXA0</accession>
<proteinExistence type="predicted"/>
<evidence type="ECO:0000313" key="2">
    <source>
        <dbReference type="RefSeq" id="XP_075089596.1"/>
    </source>
</evidence>
<dbReference type="RefSeq" id="XP_075089596.1">
    <property type="nucleotide sequence ID" value="XM_075233495.1"/>
</dbReference>
<keyword evidence="1" id="KW-1185">Reference proteome</keyword>
<reference evidence="2" key="2">
    <citation type="submission" date="2025-08" db="UniProtKB">
        <authorList>
            <consortium name="RefSeq"/>
        </authorList>
    </citation>
    <scope>IDENTIFICATION</scope>
    <source>
        <tissue evidence="2">Leaf</tissue>
    </source>
</reference>
<protein>
    <submittedName>
        <fullName evidence="2">Uncharacterized protein LOC142170798</fullName>
    </submittedName>
</protein>
<dbReference type="Proteomes" id="UP000790787">
    <property type="component" value="Chromosome 16"/>
</dbReference>
<sequence length="394" mass="43636">MPGPSTGHSGVMGSFHSPFPALGSCYKCGEFGHTRRQCPRLLEGPSQQRSQPSTSAPVTSPPAQAARGGGQSTRGLPREGGRSGGGQARFYALPARPNAMITGIVSVCHRDAFVLFDPGSTFSYVSSYFARYLDMPRKSLVSSVRVSTPMGDTIIVDCVYRSYVVTIGGLKTRVDLLLLCMVDFDVILGMNWLSPCRAILDCRAKTVTLAMSGVPRIEWRDSIDFVPSRVILFLKAQRMVGKGCLSYLAFVRDVSAETPSIDFVPVVRDFPDVFPADLSGMPLDRDIDFCIDLPGTQPISIPLYRMALAELKELKEQLQELLYKGFIRPSVSHWGAPILFVKKKDSIMRMCIDYRQLNKVTIKNKYPLPRIDNLFDQLQGARVFSKVDLRSGYQ</sequence>
<name>A0AC58SXA0_TOBAC</name>
<gene>
    <name evidence="2" type="primary">LOC142170798</name>
</gene>